<protein>
    <submittedName>
        <fullName evidence="1">Uncharacterized protein</fullName>
    </submittedName>
</protein>
<dbReference type="Proteomes" id="UP000219799">
    <property type="component" value="Chromosome 10"/>
</dbReference>
<name>A0A1C3KE12_PLAMA</name>
<organism evidence="1 2">
    <name type="scientific">Plasmodium malariae</name>
    <dbReference type="NCBI Taxonomy" id="5858"/>
    <lineage>
        <taxon>Eukaryota</taxon>
        <taxon>Sar</taxon>
        <taxon>Alveolata</taxon>
        <taxon>Apicomplexa</taxon>
        <taxon>Aconoidasida</taxon>
        <taxon>Haemosporida</taxon>
        <taxon>Plasmodiidae</taxon>
        <taxon>Plasmodium</taxon>
        <taxon>Plasmodium (Plasmodium)</taxon>
    </lineage>
</organism>
<sequence length="116" mass="13649">MNVNKKNSKHFSELTNEVDKELEQLTIQSSVYESCFLLLSAVQIYFLDEKTNKKINSESLEEIQVTKEKKQKKEKPATYTKLKNHFLNDYVIYQKGQKKAFLSEEATYLTPLYKKS</sequence>
<evidence type="ECO:0000313" key="2">
    <source>
        <dbReference type="Proteomes" id="UP000219799"/>
    </source>
</evidence>
<proteinExistence type="predicted"/>
<dbReference type="EMBL" id="LT594498">
    <property type="protein sequence ID" value="SBT71838.1"/>
    <property type="molecule type" value="Genomic_DNA"/>
</dbReference>
<dbReference type="VEuPathDB" id="PlasmoDB:PmUG01_10040700"/>
<gene>
    <name evidence="1" type="primary">PmlGA01_100031900</name>
    <name evidence="1" type="ORF">PMLGA01_100031900</name>
</gene>
<accession>A0A1C3KE12</accession>
<evidence type="ECO:0000313" key="1">
    <source>
        <dbReference type="EMBL" id="SBT71838.1"/>
    </source>
</evidence>
<reference evidence="1 2" key="1">
    <citation type="submission" date="2016-06" db="EMBL/GenBank/DDBJ databases">
        <authorList>
            <consortium name="Pathogen Informatics"/>
        </authorList>
    </citation>
    <scope>NUCLEOTIDE SEQUENCE [LARGE SCALE GENOMIC DNA]</scope>
    <source>
        <strain evidence="1">PmlGA01</strain>
    </source>
</reference>
<dbReference type="AlphaFoldDB" id="A0A1C3KE12"/>